<dbReference type="InterPro" id="IPR015943">
    <property type="entry name" value="WD40/YVTN_repeat-like_dom_sf"/>
</dbReference>
<proteinExistence type="predicted"/>
<dbReference type="InterPro" id="IPR013783">
    <property type="entry name" value="Ig-like_fold"/>
</dbReference>
<sequence length="853" mass="91785">MFWVTVFMGGYPLSKEVERMDKLILKVLILFTVVFLLSCTPMTDNTPPSVSITSPTNNSYVSGTISVVVDATDANGISKVEFYVNTTKVSEKTTAPYTFNLNTTSYSDGQYTLKAVAYDRAGNTKEASVSVKIDNTPPSVSITSPTNNSYVSGTISVTADATDANGISKVEFYVNTTKVSEKTTAPYTFNLNTTGYSDGQYTLKAVAYDGSGKSSETSITVKVDNTPPSVSITAPENNADLSGTMSVNVDASDGNGISKVELYLNTSKLGEKTTAPYTFNLNTTNYNDGQYTLKAIACDNAGNKKEASISIRIDNLAPSVSITSPENNAYVSGTIDVNVDASDGNGISKAELYLNTTKLGEKTTAPYTFSLNTTTYSDGQYTLKAIAYDNVGKQNETSLTITIDNKAPSVSITSPTNNELLSGTINVTVDAHDENGISRVELYLNETKIAEKTSMPYTFSVDTVKYPRGKYTLKAVAYDVAANSEIAQVVIYIANEPEGTPKWEFKTSGDVKGCPAIGSDGTIYVGSYDNYLYAINPDGTQKWKFKTGGYVYSSPAIGPDGTIYVGSYDKYLYAINPDGTQKWKFETGFPIYSSPAIGPDGTIYVGSNDDYLYAINPDGTEKWKFETGLGIYYSSPAIGSDGTIYVGSADDHLYAINQNGTQKWKYKTGGDVLSSPAIGADGTIYMVSSDGYLYAINPNGALKWKLKIASYISSYYVSSSPAIGPDGTIYVGSRDHNLYAINPDGTEKWKFSTGSSIYSSPAVGFDGGAIYVGSDDDYLYAINPDGTEKWKVKTGYNVSSSPTIGPDGIVYVGSDDDYLHAIYVKPFVGLADSPWPKFRRNLKNTGNVSDSLQ</sequence>
<evidence type="ECO:0000313" key="3">
    <source>
        <dbReference type="Proteomes" id="UP000288947"/>
    </source>
</evidence>
<dbReference type="EMBL" id="CP026721">
    <property type="protein sequence ID" value="QAV33653.1"/>
    <property type="molecule type" value="Genomic_DNA"/>
</dbReference>
<dbReference type="Proteomes" id="UP000288947">
    <property type="component" value="Chromosome"/>
</dbReference>
<name>A0ABX5QTA9_9BACT</name>
<dbReference type="PANTHER" id="PTHR44394:SF1">
    <property type="entry name" value="BETA-ALANINE-ACTIVATING ENZYME"/>
    <property type="match status" value="1"/>
</dbReference>
<dbReference type="InterPro" id="IPR002372">
    <property type="entry name" value="PQQ_rpt_dom"/>
</dbReference>
<dbReference type="Gene3D" id="2.60.40.10">
    <property type="entry name" value="Immunoglobulins"/>
    <property type="match status" value="5"/>
</dbReference>
<dbReference type="SMART" id="SM00564">
    <property type="entry name" value="PQQ"/>
    <property type="match status" value="8"/>
</dbReference>
<dbReference type="InterPro" id="IPR018391">
    <property type="entry name" value="PQQ_b-propeller_rpt"/>
</dbReference>
<feature type="domain" description="Pyrrolo-quinoline quinone repeat" evidence="1">
    <location>
        <begin position="491"/>
        <end position="742"/>
    </location>
</feature>
<dbReference type="Pfam" id="PF17957">
    <property type="entry name" value="Big_7"/>
    <property type="match status" value="5"/>
</dbReference>
<reference evidence="2 3" key="1">
    <citation type="submission" date="2018-01" db="EMBL/GenBank/DDBJ databases">
        <title>The whole genome sequencing and assembly of Fervidobacterium changbaicum CBS-1 strain.</title>
        <authorList>
            <person name="Kim J.-Y."/>
            <person name="Park M.-K."/>
            <person name="Yi H."/>
            <person name="Bahn Y.-S."/>
            <person name="Kim J.F."/>
            <person name="Lee D.-W."/>
        </authorList>
    </citation>
    <scope>NUCLEOTIDE SEQUENCE [LARGE SCALE GENOMIC DNA]</scope>
    <source>
        <strain evidence="2 3">CBS-1</strain>
    </source>
</reference>
<evidence type="ECO:0000313" key="2">
    <source>
        <dbReference type="EMBL" id="QAV33653.1"/>
    </source>
</evidence>
<dbReference type="PANTHER" id="PTHR44394">
    <property type="entry name" value="BETA-ALANINE-ACTIVATING ENZYME"/>
    <property type="match status" value="1"/>
</dbReference>
<organism evidence="2 3">
    <name type="scientific">Fervidobacterium changbaicum</name>
    <dbReference type="NCBI Taxonomy" id="310769"/>
    <lineage>
        <taxon>Bacteria</taxon>
        <taxon>Thermotogati</taxon>
        <taxon>Thermotogota</taxon>
        <taxon>Thermotogae</taxon>
        <taxon>Thermotogales</taxon>
        <taxon>Fervidobacteriaceae</taxon>
        <taxon>Fervidobacterium</taxon>
    </lineage>
</organism>
<dbReference type="Gene3D" id="2.40.10.480">
    <property type="match status" value="1"/>
</dbReference>
<keyword evidence="3" id="KW-1185">Reference proteome</keyword>
<evidence type="ECO:0000259" key="1">
    <source>
        <dbReference type="Pfam" id="PF13570"/>
    </source>
</evidence>
<dbReference type="Gene3D" id="2.130.10.10">
    <property type="entry name" value="YVTN repeat-like/Quinoprotein amine dehydrogenase"/>
    <property type="match status" value="2"/>
</dbReference>
<dbReference type="SUPFAM" id="SSF50998">
    <property type="entry name" value="Quinoprotein alcohol dehydrogenase-like"/>
    <property type="match status" value="2"/>
</dbReference>
<gene>
    <name evidence="2" type="ORF">CBS1_07930</name>
</gene>
<dbReference type="InterPro" id="IPR052091">
    <property type="entry name" value="Beta-ala_Activ/Resist"/>
</dbReference>
<accession>A0ABX5QTA9</accession>
<dbReference type="InterPro" id="IPR011047">
    <property type="entry name" value="Quinoprotein_ADH-like_sf"/>
</dbReference>
<protein>
    <recommendedName>
        <fullName evidence="1">Pyrrolo-quinoline quinone repeat domain-containing protein</fullName>
    </recommendedName>
</protein>
<dbReference type="Pfam" id="PF13570">
    <property type="entry name" value="Beta-prop_ACSF4"/>
    <property type="match status" value="1"/>
</dbReference>